<evidence type="ECO:0000313" key="9">
    <source>
        <dbReference type="Proteomes" id="UP001373196"/>
    </source>
</evidence>
<comment type="similarity">
    <text evidence="7">Belongs to the transglycosylase MltG family.</text>
</comment>
<evidence type="ECO:0000256" key="2">
    <source>
        <dbReference type="ARBA" id="ARBA00022692"/>
    </source>
</evidence>
<evidence type="ECO:0000256" key="6">
    <source>
        <dbReference type="ARBA" id="ARBA00023316"/>
    </source>
</evidence>
<evidence type="ECO:0000256" key="5">
    <source>
        <dbReference type="ARBA" id="ARBA00023239"/>
    </source>
</evidence>
<evidence type="ECO:0000313" key="8">
    <source>
        <dbReference type="EMBL" id="MEJ5196542.1"/>
    </source>
</evidence>
<dbReference type="RefSeq" id="WP_339395838.1">
    <property type="nucleotide sequence ID" value="NZ_JBBFGL010000010.1"/>
</dbReference>
<dbReference type="GO" id="GO:0008932">
    <property type="term" value="F:lytic endotransglycosylase activity"/>
    <property type="evidence" value="ECO:0007669"/>
    <property type="project" value="UniProtKB-UniRule"/>
</dbReference>
<dbReference type="PANTHER" id="PTHR30518:SF2">
    <property type="entry name" value="ENDOLYTIC MUREIN TRANSGLYCOSYLASE"/>
    <property type="match status" value="1"/>
</dbReference>
<dbReference type="GO" id="GO:0005886">
    <property type="term" value="C:plasma membrane"/>
    <property type="evidence" value="ECO:0007669"/>
    <property type="project" value="UniProtKB-UniRule"/>
</dbReference>
<dbReference type="NCBIfam" id="TIGR00247">
    <property type="entry name" value="endolytic transglycosylase MltG"/>
    <property type="match status" value="1"/>
</dbReference>
<dbReference type="GO" id="GO:0071555">
    <property type="term" value="P:cell wall organization"/>
    <property type="evidence" value="ECO:0007669"/>
    <property type="project" value="UniProtKB-KW"/>
</dbReference>
<dbReference type="EC" id="4.2.2.29" evidence="7"/>
<comment type="function">
    <text evidence="7">Functions as a peptidoglycan terminase that cleaves nascent peptidoglycan strands endolytically to terminate their elongation.</text>
</comment>
<dbReference type="PANTHER" id="PTHR30518">
    <property type="entry name" value="ENDOLYTIC MUREIN TRANSGLYCOSYLASE"/>
    <property type="match status" value="1"/>
</dbReference>
<comment type="caution">
    <text evidence="8">The sequence shown here is derived from an EMBL/GenBank/DDBJ whole genome shotgun (WGS) entry which is preliminary data.</text>
</comment>
<dbReference type="Gene3D" id="3.30.1490.480">
    <property type="entry name" value="Endolytic murein transglycosylase"/>
    <property type="match status" value="1"/>
</dbReference>
<keyword evidence="4 7" id="KW-0472">Membrane</keyword>
<keyword evidence="5 7" id="KW-0456">Lyase</keyword>
<evidence type="ECO:0000256" key="4">
    <source>
        <dbReference type="ARBA" id="ARBA00023136"/>
    </source>
</evidence>
<proteinExistence type="inferred from homology"/>
<protein>
    <recommendedName>
        <fullName evidence="7">Endolytic murein transglycosylase</fullName>
        <ecNumber evidence="7">4.2.2.29</ecNumber>
    </recommendedName>
    <alternativeName>
        <fullName evidence="7">Peptidoglycan lytic transglycosylase</fullName>
    </alternativeName>
    <alternativeName>
        <fullName evidence="7">Peptidoglycan polymerization terminase</fullName>
    </alternativeName>
</protein>
<dbReference type="AlphaFoldDB" id="A0AB35Y7F8"/>
<organism evidence="8 9">
    <name type="scientific">Faecalibacterium wellingii</name>
    <dbReference type="NCBI Taxonomy" id="2929491"/>
    <lineage>
        <taxon>Bacteria</taxon>
        <taxon>Bacillati</taxon>
        <taxon>Bacillota</taxon>
        <taxon>Clostridia</taxon>
        <taxon>Eubacteriales</taxon>
        <taxon>Oscillospiraceae</taxon>
        <taxon>Faecalibacterium</taxon>
    </lineage>
</organism>
<gene>
    <name evidence="7 8" type="primary">mltG</name>
    <name evidence="8" type="ORF">WF834_10255</name>
</gene>
<feature type="site" description="Important for catalytic activity" evidence="7">
    <location>
        <position position="242"/>
    </location>
</feature>
<keyword evidence="2 7" id="KW-0812">Transmembrane</keyword>
<keyword evidence="6 7" id="KW-0961">Cell wall biogenesis/degradation</keyword>
<keyword evidence="3 7" id="KW-1133">Transmembrane helix</keyword>
<dbReference type="Pfam" id="PF02618">
    <property type="entry name" value="YceG"/>
    <property type="match status" value="1"/>
</dbReference>
<name>A0AB35Y7F8_9FIRM</name>
<dbReference type="Proteomes" id="UP001373196">
    <property type="component" value="Unassembled WGS sequence"/>
</dbReference>
<evidence type="ECO:0000256" key="7">
    <source>
        <dbReference type="HAMAP-Rule" id="MF_02065"/>
    </source>
</evidence>
<dbReference type="HAMAP" id="MF_02065">
    <property type="entry name" value="MltG"/>
    <property type="match status" value="1"/>
</dbReference>
<evidence type="ECO:0000256" key="1">
    <source>
        <dbReference type="ARBA" id="ARBA00022475"/>
    </source>
</evidence>
<sequence>MAQKSSHAARKKGGVWKILLVLVVLLALAVGGALLFARNEISGNGRPGAEVTVSIPQGSGVSAIAQKLKDAGVIRSTYLFRWYVGQKGAASKLQYGDFTLQKSACSYDAIIAALSTYAKAETVRVTIPEGTTAIAIAQKMEAAGLCSAEDFLKEANEGDFSKYTFWQYVPDDADAPDRFMKCEGYLFPETYEFLKDDTVHNYVATFYAQFDAQITEEMYAELEKQAMTLPELITLASFVQEEAGNSQDSNVAQVFRNRLADGSPYPRLQSNTSSHIQSDDDNNYLWNWVAPYYGGWDKIPENIVAAYDTYSCTGLPAGPISNPGLAAIKAALTPESDEAAKNAYFFVTDLKGSYYYAHTLSEHNANCKTAAAVNKSMNTEK</sequence>
<accession>A0AB35Y7F8</accession>
<reference evidence="8" key="1">
    <citation type="submission" date="2024-03" db="EMBL/GenBank/DDBJ databases">
        <authorList>
            <person name="Plomp N."/>
            <person name="Harmsen H.J."/>
        </authorList>
    </citation>
    <scope>NUCLEOTIDE SEQUENCE</scope>
    <source>
        <strain evidence="8">HTF-128</strain>
    </source>
</reference>
<dbReference type="InterPro" id="IPR003770">
    <property type="entry name" value="MLTG-like"/>
</dbReference>
<keyword evidence="1 7" id="KW-1003">Cell membrane</keyword>
<comment type="catalytic activity">
    <reaction evidence="7">
        <text>a peptidoglycan chain = a peptidoglycan chain with N-acetyl-1,6-anhydromuramyl-[peptide] at the reducing end + a peptidoglycan chain with N-acetylglucosamine at the non-reducing end.</text>
        <dbReference type="EC" id="4.2.2.29"/>
    </reaction>
</comment>
<dbReference type="GO" id="GO:0009252">
    <property type="term" value="P:peptidoglycan biosynthetic process"/>
    <property type="evidence" value="ECO:0007669"/>
    <property type="project" value="UniProtKB-UniRule"/>
</dbReference>
<evidence type="ECO:0000256" key="3">
    <source>
        <dbReference type="ARBA" id="ARBA00022989"/>
    </source>
</evidence>
<dbReference type="EMBL" id="JBBFGL010000010">
    <property type="protein sequence ID" value="MEJ5196542.1"/>
    <property type="molecule type" value="Genomic_DNA"/>
</dbReference>